<dbReference type="GO" id="GO:0005096">
    <property type="term" value="F:GTPase activator activity"/>
    <property type="evidence" value="ECO:0007669"/>
    <property type="project" value="UniProtKB-KW"/>
</dbReference>
<feature type="domain" description="Rab-GAP TBC" evidence="2">
    <location>
        <begin position="72"/>
        <end position="334"/>
    </location>
</feature>
<organism evidence="3 4">
    <name type="scientific">Lottia gigantea</name>
    <name type="common">Giant owl limpet</name>
    <dbReference type="NCBI Taxonomy" id="225164"/>
    <lineage>
        <taxon>Eukaryota</taxon>
        <taxon>Metazoa</taxon>
        <taxon>Spiralia</taxon>
        <taxon>Lophotrochozoa</taxon>
        <taxon>Mollusca</taxon>
        <taxon>Gastropoda</taxon>
        <taxon>Patellogastropoda</taxon>
        <taxon>Lottioidea</taxon>
        <taxon>Lottiidae</taxon>
        <taxon>Lottia</taxon>
    </lineage>
</organism>
<gene>
    <name evidence="3" type="ORF">LOTGIDRAFT_122298</name>
</gene>
<evidence type="ECO:0000256" key="1">
    <source>
        <dbReference type="ARBA" id="ARBA00022468"/>
    </source>
</evidence>
<keyword evidence="1" id="KW-0343">GTPase activation</keyword>
<protein>
    <recommendedName>
        <fullName evidence="2">Rab-GAP TBC domain-containing protein</fullName>
    </recommendedName>
</protein>
<dbReference type="STRING" id="225164.V4A2P5"/>
<dbReference type="GeneID" id="20232083"/>
<proteinExistence type="predicted"/>
<dbReference type="Proteomes" id="UP000030746">
    <property type="component" value="Unassembled WGS sequence"/>
</dbReference>
<dbReference type="EMBL" id="KB202284">
    <property type="protein sequence ID" value="ESO90957.1"/>
    <property type="molecule type" value="Genomic_DNA"/>
</dbReference>
<accession>V4A2P5</accession>
<reference evidence="3 4" key="1">
    <citation type="journal article" date="2013" name="Nature">
        <title>Insights into bilaterian evolution from three spiralian genomes.</title>
        <authorList>
            <person name="Simakov O."/>
            <person name="Marletaz F."/>
            <person name="Cho S.J."/>
            <person name="Edsinger-Gonzales E."/>
            <person name="Havlak P."/>
            <person name="Hellsten U."/>
            <person name="Kuo D.H."/>
            <person name="Larsson T."/>
            <person name="Lv J."/>
            <person name="Arendt D."/>
            <person name="Savage R."/>
            <person name="Osoegawa K."/>
            <person name="de Jong P."/>
            <person name="Grimwood J."/>
            <person name="Chapman J.A."/>
            <person name="Shapiro H."/>
            <person name="Aerts A."/>
            <person name="Otillar R.P."/>
            <person name="Terry A.Y."/>
            <person name="Boore J.L."/>
            <person name="Grigoriev I.V."/>
            <person name="Lindberg D.R."/>
            <person name="Seaver E.C."/>
            <person name="Weisblat D.A."/>
            <person name="Putnam N.H."/>
            <person name="Rokhsar D.S."/>
        </authorList>
    </citation>
    <scope>NUCLEOTIDE SEQUENCE [LARGE SCALE GENOMIC DNA]</scope>
</reference>
<dbReference type="Gene3D" id="1.10.472.80">
    <property type="entry name" value="Ypt/Rab-GAP domain of gyp1p, domain 3"/>
    <property type="match status" value="1"/>
</dbReference>
<keyword evidence="4" id="KW-1185">Reference proteome</keyword>
<dbReference type="OrthoDB" id="10264062at2759"/>
<dbReference type="PANTHER" id="PTHR22957">
    <property type="entry name" value="TBC1 DOMAIN FAMILY MEMBER GTPASE-ACTIVATING PROTEIN"/>
    <property type="match status" value="1"/>
</dbReference>
<name>V4A2P5_LOTGI</name>
<dbReference type="InterPro" id="IPR035969">
    <property type="entry name" value="Rab-GAP_TBC_sf"/>
</dbReference>
<dbReference type="HOGENOM" id="CLU_004457_3_0_1"/>
<sequence>SFYFRPCSEDSSYETIDILPDIASSPSIKLTDDTPVSNRTEPLTGEEFQSFLDQDGRLVNEIGLRKAIFLGSVDSSIRKQVWQFLFGLYPCTSTKRERDALLIDYIIKYHELKNRWKTMLVIDSKPGDTEIKTKYTPRPLDLSLLDQTNISEHINTPDMEQKIEFMKIQAQVYVQRQRLDIEELKNQIRVIDKDVPRTDRDEEFFRGAGNPRLTELREILITFAGFSPDLGYAQGMNDILARFLYVMGSEVETFWCFYHYMEKIKEDFMEVGMVKKIELVKMLLGEIDNSLLHHFECHDMGNLFFCHRWLLLGFKREFTFQDSLKCFEILSSQHLELSSMEAETAVRREEMKEFANTGDLVLYLFFWLSFLKLF</sequence>
<evidence type="ECO:0000313" key="4">
    <source>
        <dbReference type="Proteomes" id="UP000030746"/>
    </source>
</evidence>
<dbReference type="Gene3D" id="1.10.8.270">
    <property type="entry name" value="putative rabgap domain of human tbc1 domain family member 14 like domains"/>
    <property type="match status" value="1"/>
</dbReference>
<evidence type="ECO:0000313" key="3">
    <source>
        <dbReference type="EMBL" id="ESO90957.1"/>
    </source>
</evidence>
<evidence type="ECO:0000259" key="2">
    <source>
        <dbReference type="PROSITE" id="PS50086"/>
    </source>
</evidence>
<feature type="non-terminal residue" evidence="3">
    <location>
        <position position="1"/>
    </location>
</feature>
<dbReference type="SUPFAM" id="SSF47923">
    <property type="entry name" value="Ypt/Rab-GAP domain of gyp1p"/>
    <property type="match status" value="1"/>
</dbReference>
<dbReference type="SMART" id="SM00164">
    <property type="entry name" value="TBC"/>
    <property type="match status" value="1"/>
</dbReference>
<dbReference type="KEGG" id="lgi:LOTGIDRAFT_122298"/>
<dbReference type="AlphaFoldDB" id="V4A2P5"/>
<dbReference type="InterPro" id="IPR000195">
    <property type="entry name" value="Rab-GAP-TBC_dom"/>
</dbReference>
<dbReference type="Pfam" id="PF00566">
    <property type="entry name" value="RabGAP-TBC"/>
    <property type="match status" value="1"/>
</dbReference>
<dbReference type="OMA" id="VYAWVDN"/>
<dbReference type="PROSITE" id="PS50086">
    <property type="entry name" value="TBC_RABGAP"/>
    <property type="match status" value="1"/>
</dbReference>
<dbReference type="CTD" id="20232083"/>
<dbReference type="PANTHER" id="PTHR22957:SF466">
    <property type="entry name" value="SI:DKEY-238D18.4"/>
    <property type="match status" value="1"/>
</dbReference>
<dbReference type="RefSeq" id="XP_009058229.1">
    <property type="nucleotide sequence ID" value="XM_009059981.1"/>
</dbReference>